<protein>
    <submittedName>
        <fullName evidence="1">Uncharacterized protein</fullName>
    </submittedName>
</protein>
<evidence type="ECO:0000313" key="2">
    <source>
        <dbReference type="Proteomes" id="UP001597349"/>
    </source>
</evidence>
<gene>
    <name evidence="1" type="ORF">ACFSQT_10185</name>
</gene>
<name>A0ABW4WAK8_9HYPH</name>
<sequence length="70" mass="7534">MADQKAQVDAQQLASILIEAKIRLDDAVAHLRSPADKLLRVGRALEDNNTSCNTACTCGALADQISQPER</sequence>
<dbReference type="RefSeq" id="WP_379018181.1">
    <property type="nucleotide sequence ID" value="NZ_JBHUGY010000017.1"/>
</dbReference>
<proteinExistence type="predicted"/>
<accession>A0ABW4WAK8</accession>
<organism evidence="1 2">
    <name type="scientific">Mesorhizobium calcicola</name>
    <dbReference type="NCBI Taxonomy" id="1300310"/>
    <lineage>
        <taxon>Bacteria</taxon>
        <taxon>Pseudomonadati</taxon>
        <taxon>Pseudomonadota</taxon>
        <taxon>Alphaproteobacteria</taxon>
        <taxon>Hyphomicrobiales</taxon>
        <taxon>Phyllobacteriaceae</taxon>
        <taxon>Mesorhizobium</taxon>
    </lineage>
</organism>
<dbReference type="EMBL" id="JBHUGY010000017">
    <property type="protein sequence ID" value="MFD2053440.1"/>
    <property type="molecule type" value="Genomic_DNA"/>
</dbReference>
<keyword evidence="2" id="KW-1185">Reference proteome</keyword>
<dbReference type="Proteomes" id="UP001597349">
    <property type="component" value="Unassembled WGS sequence"/>
</dbReference>
<evidence type="ECO:0000313" key="1">
    <source>
        <dbReference type="EMBL" id="MFD2053440.1"/>
    </source>
</evidence>
<comment type="caution">
    <text evidence="1">The sequence shown here is derived from an EMBL/GenBank/DDBJ whole genome shotgun (WGS) entry which is preliminary data.</text>
</comment>
<reference evidence="2" key="1">
    <citation type="journal article" date="2019" name="Int. J. Syst. Evol. Microbiol.">
        <title>The Global Catalogue of Microorganisms (GCM) 10K type strain sequencing project: providing services to taxonomists for standard genome sequencing and annotation.</title>
        <authorList>
            <consortium name="The Broad Institute Genomics Platform"/>
            <consortium name="The Broad Institute Genome Sequencing Center for Infectious Disease"/>
            <person name="Wu L."/>
            <person name="Ma J."/>
        </authorList>
    </citation>
    <scope>NUCLEOTIDE SEQUENCE [LARGE SCALE GENOMIC DNA]</scope>
    <source>
        <strain evidence="2">CGMCC 1.16226</strain>
    </source>
</reference>